<reference evidence="2 3" key="1">
    <citation type="journal article" date="2013" name="Proc. Natl. Acad. Sci. U.S.A.">
        <title>Genome of an arbuscular mycorrhizal fungus provides insight into the oldest plant symbiosis.</title>
        <authorList>
            <person name="Tisserant E."/>
            <person name="Malbreil M."/>
            <person name="Kuo A."/>
            <person name="Kohler A."/>
            <person name="Symeonidi A."/>
            <person name="Balestrini R."/>
            <person name="Charron P."/>
            <person name="Duensing N."/>
            <person name="Frei Dit Frey N."/>
            <person name="Gianinazzi-Pearson V."/>
            <person name="Gilbert L.B."/>
            <person name="Handa Y."/>
            <person name="Herr J.R."/>
            <person name="Hijri M."/>
            <person name="Koul R."/>
            <person name="Kawaguchi M."/>
            <person name="Krajinski F."/>
            <person name="Lammers P.J."/>
            <person name="Masclaux F.G."/>
            <person name="Murat C."/>
            <person name="Morin E."/>
            <person name="Ndikumana S."/>
            <person name="Pagni M."/>
            <person name="Petitpierre D."/>
            <person name="Requena N."/>
            <person name="Rosikiewicz P."/>
            <person name="Riley R."/>
            <person name="Saito K."/>
            <person name="San Clemente H."/>
            <person name="Shapiro H."/>
            <person name="van Tuinen D."/>
            <person name="Becard G."/>
            <person name="Bonfante P."/>
            <person name="Paszkowski U."/>
            <person name="Shachar-Hill Y.Y."/>
            <person name="Tuskan G.A."/>
            <person name="Young P.W."/>
            <person name="Sanders I.R."/>
            <person name="Henrissat B."/>
            <person name="Rensing S.A."/>
            <person name="Grigoriev I.V."/>
            <person name="Corradi N."/>
            <person name="Roux C."/>
            <person name="Martin F."/>
        </authorList>
    </citation>
    <scope>NUCLEOTIDE SEQUENCE [LARGE SCALE GENOMIC DNA]</scope>
    <source>
        <strain evidence="2 3">DAOM 197198</strain>
    </source>
</reference>
<accession>A0A2P4P7X3</accession>
<comment type="caution">
    <text evidence="2">The sequence shown here is derived from an EMBL/GenBank/DDBJ whole genome shotgun (WGS) entry which is preliminary data.</text>
</comment>
<dbReference type="EMBL" id="AUPC02000339">
    <property type="protein sequence ID" value="POG61491.1"/>
    <property type="molecule type" value="Genomic_DNA"/>
</dbReference>
<feature type="transmembrane region" description="Helical" evidence="1">
    <location>
        <begin position="36"/>
        <end position="55"/>
    </location>
</feature>
<sequence>MLVTFIARMSMTIIYIQEALNMKTMLKMIIVHNISTIRKSIIIIIIMMAVEYIPILGMDIVMIHIIPISNLQVLLAVHMMIQGIQILIIYHRILMLVIKILIPLLLTIQKLVITLLTFLPR</sequence>
<protein>
    <submittedName>
        <fullName evidence="2">Uncharacterized protein</fullName>
    </submittedName>
</protein>
<keyword evidence="1" id="KW-0472">Membrane</keyword>
<proteinExistence type="predicted"/>
<evidence type="ECO:0000313" key="2">
    <source>
        <dbReference type="EMBL" id="POG61491.1"/>
    </source>
</evidence>
<organism evidence="2 3">
    <name type="scientific">Rhizophagus irregularis (strain DAOM 181602 / DAOM 197198 / MUCL 43194)</name>
    <name type="common">Arbuscular mycorrhizal fungus</name>
    <name type="synonym">Glomus intraradices</name>
    <dbReference type="NCBI Taxonomy" id="747089"/>
    <lineage>
        <taxon>Eukaryota</taxon>
        <taxon>Fungi</taxon>
        <taxon>Fungi incertae sedis</taxon>
        <taxon>Mucoromycota</taxon>
        <taxon>Glomeromycotina</taxon>
        <taxon>Glomeromycetes</taxon>
        <taxon>Glomerales</taxon>
        <taxon>Glomeraceae</taxon>
        <taxon>Rhizophagus</taxon>
    </lineage>
</organism>
<reference evidence="2 3" key="2">
    <citation type="journal article" date="2018" name="New Phytol.">
        <title>High intraspecific genome diversity in the model arbuscular mycorrhizal symbiont Rhizophagus irregularis.</title>
        <authorList>
            <person name="Chen E.C.H."/>
            <person name="Morin E."/>
            <person name="Beaudet D."/>
            <person name="Noel J."/>
            <person name="Yildirir G."/>
            <person name="Ndikumana S."/>
            <person name="Charron P."/>
            <person name="St-Onge C."/>
            <person name="Giorgi J."/>
            <person name="Kruger M."/>
            <person name="Marton T."/>
            <person name="Ropars J."/>
            <person name="Grigoriev I.V."/>
            <person name="Hainaut M."/>
            <person name="Henrissat B."/>
            <person name="Roux C."/>
            <person name="Martin F."/>
            <person name="Corradi N."/>
        </authorList>
    </citation>
    <scope>NUCLEOTIDE SEQUENCE [LARGE SCALE GENOMIC DNA]</scope>
    <source>
        <strain evidence="2 3">DAOM 197198</strain>
    </source>
</reference>
<feature type="transmembrane region" description="Helical" evidence="1">
    <location>
        <begin position="61"/>
        <end position="81"/>
    </location>
</feature>
<dbReference type="Proteomes" id="UP000018888">
    <property type="component" value="Unassembled WGS sequence"/>
</dbReference>
<name>A0A2P4P7X3_RHIID</name>
<keyword evidence="3" id="KW-1185">Reference proteome</keyword>
<keyword evidence="1" id="KW-0812">Transmembrane</keyword>
<feature type="transmembrane region" description="Helical" evidence="1">
    <location>
        <begin position="93"/>
        <end position="119"/>
    </location>
</feature>
<dbReference type="AlphaFoldDB" id="A0A2P4P7X3"/>
<evidence type="ECO:0000313" key="3">
    <source>
        <dbReference type="Proteomes" id="UP000018888"/>
    </source>
</evidence>
<evidence type="ECO:0000256" key="1">
    <source>
        <dbReference type="SAM" id="Phobius"/>
    </source>
</evidence>
<gene>
    <name evidence="2" type="ORF">GLOIN_2v1703888</name>
</gene>
<keyword evidence="1" id="KW-1133">Transmembrane helix</keyword>